<evidence type="ECO:0000313" key="3">
    <source>
        <dbReference type="Proteomes" id="UP000652761"/>
    </source>
</evidence>
<dbReference type="EMBL" id="NMUH01000684">
    <property type="protein sequence ID" value="MQL83234.1"/>
    <property type="molecule type" value="Genomic_DNA"/>
</dbReference>
<dbReference type="Proteomes" id="UP000652761">
    <property type="component" value="Unassembled WGS sequence"/>
</dbReference>
<dbReference type="SUPFAM" id="SSF56112">
    <property type="entry name" value="Protein kinase-like (PK-like)"/>
    <property type="match status" value="1"/>
</dbReference>
<dbReference type="PANTHER" id="PTHR43173:SF12">
    <property type="entry name" value="PROTEIN KINASE SUPERFAMILY PROTEIN"/>
    <property type="match status" value="1"/>
</dbReference>
<dbReference type="InterPro" id="IPR004147">
    <property type="entry name" value="ABC1_dom"/>
</dbReference>
<dbReference type="OrthoDB" id="427480at2759"/>
<dbReference type="Pfam" id="PF03109">
    <property type="entry name" value="ABC1"/>
    <property type="match status" value="2"/>
</dbReference>
<feature type="domain" description="ABC1 atypical kinase-like" evidence="1">
    <location>
        <begin position="413"/>
        <end position="533"/>
    </location>
</feature>
<accession>A0A843UN21</accession>
<sequence>MPSSPFEAFRDRLLLQLEPWHRSIQFWVRVADIYTGYKACQFRTAFLKDAVAQEAMWERQHEVAADKLYSMCYELGGFFLKVVQILGGSLLEKSAAQLVGKPDLAPAAWVRKLVILCDKAPATPLDVVQQILVEELGQSFNLMFERFDADPVGSASIAQVTVLASFTVEGPPFRFPSLWKATVQVSFTMEVHRLGFLHYERSPFRFPSLWKAIVQVPFTTEVHRSGFLHHGRSSFRFPSLRKGHRSGSLHCGRPPFRFPSPWDHGRSPFKFPSLWKGHRSGSLHCGRPPFRFHSPWKSTVQVFCTMGGHRSGFIHCGRATVQVPFTVEGHRSGFLHHGSPPFRFSAPWEATVQVSFTVEGPPFRFPSLWKATVQVSFTMGVYRSGFSAQWEATVQVSFTVEGPPFRFPSLWKATVHRARVRGAKSDVAVKVQHPGVYRLMMTDIRNLQSFALFLQKTEIKFDLFSLTKEVEKQVGYEFDFLREAQAMEKIYHFLQSKNKKMPVLVPRVFRGLVTRRVLVMDFLEGIPIANLGAEMARRGINPGGKIATAAKQYLMKEYYLLHV</sequence>
<evidence type="ECO:0000259" key="1">
    <source>
        <dbReference type="Pfam" id="PF03109"/>
    </source>
</evidence>
<dbReference type="AlphaFoldDB" id="A0A843UN21"/>
<gene>
    <name evidence="2" type="ORF">Taro_015720</name>
</gene>
<feature type="domain" description="ABC1 atypical kinase-like" evidence="1">
    <location>
        <begin position="116"/>
        <end position="160"/>
    </location>
</feature>
<protein>
    <recommendedName>
        <fullName evidence="1">ABC1 atypical kinase-like domain-containing protein</fullName>
    </recommendedName>
</protein>
<evidence type="ECO:0000313" key="2">
    <source>
        <dbReference type="EMBL" id="MQL83234.1"/>
    </source>
</evidence>
<reference evidence="2" key="1">
    <citation type="submission" date="2017-07" db="EMBL/GenBank/DDBJ databases">
        <title>Taro Niue Genome Assembly and Annotation.</title>
        <authorList>
            <person name="Atibalentja N."/>
            <person name="Keating K."/>
            <person name="Fields C.J."/>
        </authorList>
    </citation>
    <scope>NUCLEOTIDE SEQUENCE</scope>
    <source>
        <strain evidence="2">Niue_2</strain>
        <tissue evidence="2">Leaf</tissue>
    </source>
</reference>
<organism evidence="2 3">
    <name type="scientific">Colocasia esculenta</name>
    <name type="common">Wild taro</name>
    <name type="synonym">Arum esculentum</name>
    <dbReference type="NCBI Taxonomy" id="4460"/>
    <lineage>
        <taxon>Eukaryota</taxon>
        <taxon>Viridiplantae</taxon>
        <taxon>Streptophyta</taxon>
        <taxon>Embryophyta</taxon>
        <taxon>Tracheophyta</taxon>
        <taxon>Spermatophyta</taxon>
        <taxon>Magnoliopsida</taxon>
        <taxon>Liliopsida</taxon>
        <taxon>Araceae</taxon>
        <taxon>Aroideae</taxon>
        <taxon>Colocasieae</taxon>
        <taxon>Colocasia</taxon>
    </lineage>
</organism>
<comment type="caution">
    <text evidence="2">The sequence shown here is derived from an EMBL/GenBank/DDBJ whole genome shotgun (WGS) entry which is preliminary data.</text>
</comment>
<proteinExistence type="predicted"/>
<dbReference type="InterPro" id="IPR011009">
    <property type="entry name" value="Kinase-like_dom_sf"/>
</dbReference>
<name>A0A843UN21_COLES</name>
<dbReference type="PANTHER" id="PTHR43173">
    <property type="entry name" value="ABC1 FAMILY PROTEIN"/>
    <property type="match status" value="1"/>
</dbReference>
<dbReference type="InterPro" id="IPR051130">
    <property type="entry name" value="Mito_struct-func_regulator"/>
</dbReference>
<keyword evidence="3" id="KW-1185">Reference proteome</keyword>